<evidence type="ECO:0000313" key="3">
    <source>
        <dbReference type="Proteomes" id="UP001189429"/>
    </source>
</evidence>
<keyword evidence="3" id="KW-1185">Reference proteome</keyword>
<dbReference type="Proteomes" id="UP001189429">
    <property type="component" value="Unassembled WGS sequence"/>
</dbReference>
<feature type="region of interest" description="Disordered" evidence="1">
    <location>
        <begin position="40"/>
        <end position="60"/>
    </location>
</feature>
<dbReference type="EMBL" id="CAUYUJ010011137">
    <property type="protein sequence ID" value="CAK0831174.1"/>
    <property type="molecule type" value="Genomic_DNA"/>
</dbReference>
<evidence type="ECO:0000313" key="2">
    <source>
        <dbReference type="EMBL" id="CAK0831174.1"/>
    </source>
</evidence>
<name>A0ABN9SHL2_9DINO</name>
<accession>A0ABN9SHL2</accession>
<organism evidence="2 3">
    <name type="scientific">Prorocentrum cordatum</name>
    <dbReference type="NCBI Taxonomy" id="2364126"/>
    <lineage>
        <taxon>Eukaryota</taxon>
        <taxon>Sar</taxon>
        <taxon>Alveolata</taxon>
        <taxon>Dinophyceae</taxon>
        <taxon>Prorocentrales</taxon>
        <taxon>Prorocentraceae</taxon>
        <taxon>Prorocentrum</taxon>
    </lineage>
</organism>
<reference evidence="2" key="1">
    <citation type="submission" date="2023-10" db="EMBL/GenBank/DDBJ databases">
        <authorList>
            <person name="Chen Y."/>
            <person name="Shah S."/>
            <person name="Dougan E. K."/>
            <person name="Thang M."/>
            <person name="Chan C."/>
        </authorList>
    </citation>
    <scope>NUCLEOTIDE SEQUENCE [LARGE SCALE GENOMIC DNA]</scope>
</reference>
<gene>
    <name evidence="2" type="ORF">PCOR1329_LOCUS29580</name>
</gene>
<proteinExistence type="predicted"/>
<comment type="caution">
    <text evidence="2">The sequence shown here is derived from an EMBL/GenBank/DDBJ whole genome shotgun (WGS) entry which is preliminary data.</text>
</comment>
<feature type="compositionally biased region" description="Basic and acidic residues" evidence="1">
    <location>
        <begin position="152"/>
        <end position="169"/>
    </location>
</feature>
<feature type="region of interest" description="Disordered" evidence="1">
    <location>
        <begin position="152"/>
        <end position="174"/>
    </location>
</feature>
<protein>
    <submittedName>
        <fullName evidence="2">Uncharacterized protein</fullName>
    </submittedName>
</protein>
<evidence type="ECO:0000256" key="1">
    <source>
        <dbReference type="SAM" id="MobiDB-lite"/>
    </source>
</evidence>
<sequence>MLGMASAPPLLVARRGNVELEVHSYLIAEALVAHVFAGEAEDTGSSEARRTAEQARSSSGTCMQPILEVDVDEQDDEMAQHVESGVVVLDLARDDEWCGGSGVAAARQVAAGADLAEGEGRGGEGNSCEQVGLVARVQALPAVHVFPKLEDTDSTKRQVSEEFTARGDKGGSSVGEQLLHDIAGVSKGFTEGGLESKLEAEIASELAKTARAEGQPVPPQQEAVVSSEMFLAKVGDGLSVGEQLLDGVAVVGKGFTESEEELSL</sequence>